<dbReference type="PANTHER" id="PTHR16092">
    <property type="entry name" value="SEC3/SYNTAXIN-RELATED"/>
    <property type="match status" value="1"/>
</dbReference>
<comment type="caution">
    <text evidence="7">The sequence shown here is derived from an EMBL/GenBank/DDBJ whole genome shotgun (WGS) entry which is preliminary data.</text>
</comment>
<dbReference type="GO" id="GO:0006887">
    <property type="term" value="P:exocytosis"/>
    <property type="evidence" value="ECO:0007669"/>
    <property type="project" value="UniProtKB-KW"/>
</dbReference>
<dbReference type="InterPro" id="IPR048628">
    <property type="entry name" value="Sec3_C"/>
</dbReference>
<evidence type="ECO:0000259" key="6">
    <source>
        <dbReference type="SMART" id="SM01313"/>
    </source>
</evidence>
<evidence type="ECO:0000256" key="5">
    <source>
        <dbReference type="SAM" id="MobiDB-lite"/>
    </source>
</evidence>
<evidence type="ECO:0000256" key="3">
    <source>
        <dbReference type="ARBA" id="ARBA00022483"/>
    </source>
</evidence>
<evidence type="ECO:0000256" key="1">
    <source>
        <dbReference type="ARBA" id="ARBA00006518"/>
    </source>
</evidence>
<dbReference type="AlphaFoldDB" id="A0A2Z6RM05"/>
<keyword evidence="3" id="KW-0268">Exocytosis</keyword>
<dbReference type="InterPro" id="IPR028258">
    <property type="entry name" value="Sec3-PIP2_bind"/>
</dbReference>
<feature type="domain" description="Exocyst complex component Sec3 PIP2-binding N-terminal" evidence="6">
    <location>
        <begin position="72"/>
        <end position="160"/>
    </location>
</feature>
<dbReference type="EMBL" id="BEXD01003913">
    <property type="protein sequence ID" value="GBC03876.1"/>
    <property type="molecule type" value="Genomic_DNA"/>
</dbReference>
<keyword evidence="2" id="KW-0813">Transport</keyword>
<dbReference type="Pfam" id="PF09763">
    <property type="entry name" value="Sec3_CC"/>
    <property type="match status" value="1"/>
</dbReference>
<dbReference type="Gene3D" id="2.30.29.90">
    <property type="match status" value="1"/>
</dbReference>
<comment type="similarity">
    <text evidence="1">Belongs to the SEC3 family.</text>
</comment>
<keyword evidence="8" id="KW-1185">Reference proteome</keyword>
<dbReference type="GO" id="GO:0006893">
    <property type="term" value="P:Golgi to plasma membrane transport"/>
    <property type="evidence" value="ECO:0007669"/>
    <property type="project" value="TreeGrafter"/>
</dbReference>
<organism evidence="7 8">
    <name type="scientific">Rhizophagus clarus</name>
    <dbReference type="NCBI Taxonomy" id="94130"/>
    <lineage>
        <taxon>Eukaryota</taxon>
        <taxon>Fungi</taxon>
        <taxon>Fungi incertae sedis</taxon>
        <taxon>Mucoromycota</taxon>
        <taxon>Glomeromycotina</taxon>
        <taxon>Glomeromycetes</taxon>
        <taxon>Glomerales</taxon>
        <taxon>Glomeraceae</taxon>
        <taxon>Rhizophagus</taxon>
    </lineage>
</organism>
<evidence type="ECO:0000313" key="8">
    <source>
        <dbReference type="Proteomes" id="UP000247702"/>
    </source>
</evidence>
<dbReference type="SMART" id="SM01313">
    <property type="entry name" value="Sec3-PIP2_bind"/>
    <property type="match status" value="1"/>
</dbReference>
<reference evidence="7 8" key="1">
    <citation type="submission" date="2017-11" db="EMBL/GenBank/DDBJ databases">
        <title>The genome of Rhizophagus clarus HR1 reveals common genetic basis of auxotrophy among arbuscular mycorrhizal fungi.</title>
        <authorList>
            <person name="Kobayashi Y."/>
        </authorList>
    </citation>
    <scope>NUCLEOTIDE SEQUENCE [LARGE SCALE GENOMIC DNA]</scope>
    <source>
        <strain evidence="7 8">HR1</strain>
    </source>
</reference>
<sequence length="976" mass="112476">MAENRQPSLDPERQLIINSLFSDGVEDPLSPTHSSGTESLITYCKVSEDTGGGGNSPTVDRPFGIGKTNSRVDVKIRYLLVTIVSKNGKVQKVQLHKAKKNPNDTFSIGRTWQLEQVRKIESVDNVTFVITISKPYCWSTDTQGEKDVFLSQLLKTFRKHTKKSPKLINFDNEILTEMKSPSTPTKPIIQNETDSYNVAASLQERLANANKSSSSLRSLNQRNGRSTPNLSSGAQGSDTNSVHHHAEDDELKEEELSLINVGELLNDFDWKGSGNAAALEERLLNELAALEAANIHAMVESDDRIHSVIEQIDNAITELDNMDQWLSLYTAELNSMGDDIHHIESQNRGLQVQTANQKALLSELDRLIQSITLPEQVIQILFKESMDTVQGVQNIEHVAAQIKRVLETPFDESTRQMMAIKEKLETYNLHCKNFCSRFYEYMRMMFQFQAETLISDKSRGPRHNSLTIQDHESIVENLSKYRGLSLWMKEMDPKRHLEIQSLYVISKEPIYKKETKEYLSQIRHLLSKRELVEEATYVFSAALNQSGRASLSYNYANWLTSESTKPPWEFKDGGGGKLPPEEAFDHSLQTIIPLVVNEQNFIFDFFHLKKYAETKKEDRNIEDVRMQKKFTEHMDKLFSFLPEELSSFADYGCKHDNIQVIGMIVSLEKYMHANEKIGQDYAVRMLQQVRLHCLSKFEVFINDQLKAIEETKVTSKKRKGIVVFMRIFPRFVERIEHSMSESEKLEMRSIVNRAYERIVKTMFECVEAIAKDADSPVDDKEQLNAHIMTLENMHYFYSEIRSRRINILEPFMRYAKGSYDKHMEAYAKAMVRRPFGKLLEFFEGIESLLRTNTAPEEVGFRIQFNKAALKKVISQYPGKEIKKGLDSLYKRVEKHFKEEEGGRLLQVVWHAIEEEVIRNHERFTLIINKCYPNANITLEFSMDDLLGYFSEIARNNKCVFSHNKPFNIFTCKISLN</sequence>
<dbReference type="Pfam" id="PF20654">
    <property type="entry name" value="Sec3_C-term"/>
    <property type="match status" value="1"/>
</dbReference>
<gene>
    <name evidence="7" type="ORF">RclHR1_05380013</name>
</gene>
<keyword evidence="4" id="KW-0175">Coiled coil</keyword>
<dbReference type="GO" id="GO:0005546">
    <property type="term" value="F:phosphatidylinositol-4,5-bisphosphate binding"/>
    <property type="evidence" value="ECO:0007669"/>
    <property type="project" value="TreeGrafter"/>
</dbReference>
<evidence type="ECO:0000313" key="7">
    <source>
        <dbReference type="EMBL" id="GBC03876.1"/>
    </source>
</evidence>
<name>A0A2Z6RM05_9GLOM</name>
<feature type="region of interest" description="Disordered" evidence="5">
    <location>
        <begin position="209"/>
        <end position="253"/>
    </location>
</feature>
<dbReference type="Proteomes" id="UP000247702">
    <property type="component" value="Unassembled WGS sequence"/>
</dbReference>
<evidence type="ECO:0000256" key="4">
    <source>
        <dbReference type="ARBA" id="ARBA00023054"/>
    </source>
</evidence>
<feature type="compositionally biased region" description="Polar residues" evidence="5">
    <location>
        <begin position="227"/>
        <end position="240"/>
    </location>
</feature>
<feature type="compositionally biased region" description="Low complexity" evidence="5">
    <location>
        <begin position="209"/>
        <end position="226"/>
    </location>
</feature>
<dbReference type="InterPro" id="IPR019160">
    <property type="entry name" value="Sec3_CC"/>
</dbReference>
<proteinExistence type="inferred from homology"/>
<dbReference type="STRING" id="94130.A0A2Z6RM05"/>
<evidence type="ECO:0000256" key="2">
    <source>
        <dbReference type="ARBA" id="ARBA00022448"/>
    </source>
</evidence>
<dbReference type="PANTHER" id="PTHR16092:SF14">
    <property type="entry name" value="EXOCYST COMPLEX COMPONENT 1 ISOFORM X1"/>
    <property type="match status" value="1"/>
</dbReference>
<accession>A0A2Z6RM05</accession>
<dbReference type="Pfam" id="PF15277">
    <property type="entry name" value="Sec3-PIP2_bind"/>
    <property type="match status" value="1"/>
</dbReference>
<dbReference type="GO" id="GO:0000145">
    <property type="term" value="C:exocyst"/>
    <property type="evidence" value="ECO:0007669"/>
    <property type="project" value="InterPro"/>
</dbReference>
<dbReference type="GO" id="GO:0005886">
    <property type="term" value="C:plasma membrane"/>
    <property type="evidence" value="ECO:0007669"/>
    <property type="project" value="TreeGrafter"/>
</dbReference>
<protein>
    <recommendedName>
        <fullName evidence="6">Exocyst complex component Sec3 PIP2-binding N-terminal domain-containing protein</fullName>
    </recommendedName>
</protein>